<proteinExistence type="predicted"/>
<name>A0A0C2FL69_9BILA</name>
<dbReference type="Proteomes" id="UP000054047">
    <property type="component" value="Unassembled WGS sequence"/>
</dbReference>
<dbReference type="OrthoDB" id="5867472at2759"/>
<keyword evidence="2" id="KW-1185">Reference proteome</keyword>
<reference evidence="1 2" key="1">
    <citation type="submission" date="2013-12" db="EMBL/GenBank/DDBJ databases">
        <title>Draft genome of the parsitic nematode Ancylostoma duodenale.</title>
        <authorList>
            <person name="Mitreva M."/>
        </authorList>
    </citation>
    <scope>NUCLEOTIDE SEQUENCE [LARGE SCALE GENOMIC DNA]</scope>
    <source>
        <strain evidence="1 2">Zhejiang</strain>
    </source>
</reference>
<evidence type="ECO:0000313" key="2">
    <source>
        <dbReference type="Proteomes" id="UP000054047"/>
    </source>
</evidence>
<organism evidence="1 2">
    <name type="scientific">Ancylostoma duodenale</name>
    <dbReference type="NCBI Taxonomy" id="51022"/>
    <lineage>
        <taxon>Eukaryota</taxon>
        <taxon>Metazoa</taxon>
        <taxon>Ecdysozoa</taxon>
        <taxon>Nematoda</taxon>
        <taxon>Chromadorea</taxon>
        <taxon>Rhabditida</taxon>
        <taxon>Rhabditina</taxon>
        <taxon>Rhabditomorpha</taxon>
        <taxon>Strongyloidea</taxon>
        <taxon>Ancylostomatidae</taxon>
        <taxon>Ancylostomatinae</taxon>
        <taxon>Ancylostoma</taxon>
    </lineage>
</organism>
<gene>
    <name evidence="1" type="ORF">ANCDUO_24348</name>
</gene>
<sequence>MERIDFIGLRSETPFMDSIVRPLNYASPSFDGKNELPNSSEIDRHSKSSILSTESDAQLVNSCFYMQADALLSGVDPIEQTVGISEMECLALCARSLPDDFVKKSDNRVGGLPVVRLTSRGVQPLTALVQRLSLKRTTCPAHLILLNMA</sequence>
<accession>A0A0C2FL69</accession>
<protein>
    <submittedName>
        <fullName evidence="1">Uncharacterized protein</fullName>
    </submittedName>
</protein>
<evidence type="ECO:0000313" key="1">
    <source>
        <dbReference type="EMBL" id="KIH45611.1"/>
    </source>
</evidence>
<dbReference type="EMBL" id="KN771871">
    <property type="protein sequence ID" value="KIH45611.1"/>
    <property type="molecule type" value="Genomic_DNA"/>
</dbReference>
<dbReference type="AlphaFoldDB" id="A0A0C2FL69"/>